<proteinExistence type="inferred from homology"/>
<evidence type="ECO:0000256" key="7">
    <source>
        <dbReference type="ARBA" id="ARBA00023136"/>
    </source>
</evidence>
<dbReference type="SUPFAM" id="SSF90123">
    <property type="entry name" value="ABC transporter transmembrane region"/>
    <property type="match status" value="1"/>
</dbReference>
<dbReference type="Gene3D" id="1.20.1560.10">
    <property type="entry name" value="ABC transporter type 1, transmembrane domain"/>
    <property type="match status" value="1"/>
</dbReference>
<feature type="transmembrane region" description="Helical" evidence="9">
    <location>
        <begin position="82"/>
        <end position="106"/>
    </location>
</feature>
<evidence type="ECO:0000256" key="6">
    <source>
        <dbReference type="ARBA" id="ARBA00022989"/>
    </source>
</evidence>
<dbReference type="RefSeq" id="WP_155478909.1">
    <property type="nucleotide sequence ID" value="NZ_WNKV01000003.1"/>
</dbReference>
<comment type="similarity">
    <text evidence="2">Belongs to the ABC transporter superfamily.</text>
</comment>
<reference evidence="12 13" key="1">
    <citation type="submission" date="2019-11" db="EMBL/GenBank/DDBJ databases">
        <title>Whole-genome sequence of Rhodoplanes serenus DSM 18633, type strain.</title>
        <authorList>
            <person name="Kyndt J.A."/>
            <person name="Meyer T.E."/>
        </authorList>
    </citation>
    <scope>NUCLEOTIDE SEQUENCE [LARGE SCALE GENOMIC DNA]</scope>
    <source>
        <strain evidence="12 13">DSM 18633</strain>
    </source>
</reference>
<feature type="domain" description="ABC transporter" evidence="10">
    <location>
        <begin position="370"/>
        <end position="604"/>
    </location>
</feature>
<dbReference type="GO" id="GO:0016887">
    <property type="term" value="F:ATP hydrolysis activity"/>
    <property type="evidence" value="ECO:0007669"/>
    <property type="project" value="InterPro"/>
</dbReference>
<evidence type="ECO:0000256" key="9">
    <source>
        <dbReference type="SAM" id="Phobius"/>
    </source>
</evidence>
<evidence type="ECO:0000256" key="1">
    <source>
        <dbReference type="ARBA" id="ARBA00004651"/>
    </source>
</evidence>
<dbReference type="InterPro" id="IPR039421">
    <property type="entry name" value="Type_1_exporter"/>
</dbReference>
<dbReference type="Pfam" id="PF00005">
    <property type="entry name" value="ABC_tran"/>
    <property type="match status" value="1"/>
</dbReference>
<feature type="transmembrane region" description="Helical" evidence="9">
    <location>
        <begin position="162"/>
        <end position="187"/>
    </location>
</feature>
<dbReference type="Pfam" id="PF00664">
    <property type="entry name" value="ABC_membrane"/>
    <property type="match status" value="1"/>
</dbReference>
<feature type="transmembrane region" description="Helical" evidence="9">
    <location>
        <begin position="41"/>
        <end position="62"/>
    </location>
</feature>
<sequence length="666" mass="73007">MRPNAPESRDVSADGGRLFKTLLALWPYIWPAERADLKGRVMLALVLLLGAKLATVLMPFTFKWATDALTAAGTTGVDATTLAWMASAPIALTIAYGGSRILMAVLTQLRDGLFAKVAMHAVRRLAILTFEHMHRLSLRFHLERKTGGLTRVLERGRNGIEIIVRMVLLQLVPTVVEFALIVGVLLWVFDWRYVATIVATVALYMWYTYVATEWRIGIRRKMNDSDNDANTKAIDSLLNYETVKYFDAEAREARRYDRSMARYEEASVKAYTSLAVLNAGQAIIFTIGLTVVMAMCAIGVQGGTHTIGDFVMINAMMIQLYQPLNFMGMVYREIKQAVIDIEQMFRILKRETEVADAPGARPLAVKAGAIRFEDVRFAYEPSRPILEGLSFEVPAGKTVAIVGPSGAGKSTISRLLYRFYDVTGGRITIDGQDVRAVTQGSLRSAIGMVPQDTVLFNDTIRYNIRYGRWEATDAEVEEAARLAQIDGFIRMAPKGYETEVGERGLKLSGGEKQRVAIARTILKGPPILLLDEATSALDSHTEKEIQDALQQVSRNRTTLVIAHRLSTIVGADEIIVLDKGRIVERGTHAALLEAGGLYASMWNRQREADEAREKLAQVDEPAVAPNRDPPGTAPLAAGAVAAAGTAVAEEAGSTAGPPEDRAEPVA</sequence>
<dbReference type="PANTHER" id="PTHR24221">
    <property type="entry name" value="ATP-BINDING CASSETTE SUB-FAMILY B"/>
    <property type="match status" value="1"/>
</dbReference>
<dbReference type="PANTHER" id="PTHR24221:SF654">
    <property type="entry name" value="ATP-BINDING CASSETTE SUB-FAMILY B MEMBER 6"/>
    <property type="match status" value="1"/>
</dbReference>
<comment type="subcellular location">
    <subcellularLocation>
        <location evidence="1">Cell membrane</location>
        <topology evidence="1">Multi-pass membrane protein</topology>
    </subcellularLocation>
</comment>
<dbReference type="GO" id="GO:0140359">
    <property type="term" value="F:ABC-type transporter activity"/>
    <property type="evidence" value="ECO:0007669"/>
    <property type="project" value="InterPro"/>
</dbReference>
<keyword evidence="5 12" id="KW-0067">ATP-binding</keyword>
<dbReference type="FunFam" id="3.40.50.300:FF:003468">
    <property type="entry name" value="ABC transporter"/>
    <property type="match status" value="1"/>
</dbReference>
<evidence type="ECO:0000256" key="8">
    <source>
        <dbReference type="SAM" id="MobiDB-lite"/>
    </source>
</evidence>
<organism evidence="12 13">
    <name type="scientific">Rhodoplanes serenus</name>
    <dbReference type="NCBI Taxonomy" id="200615"/>
    <lineage>
        <taxon>Bacteria</taxon>
        <taxon>Pseudomonadati</taxon>
        <taxon>Pseudomonadota</taxon>
        <taxon>Alphaproteobacteria</taxon>
        <taxon>Hyphomicrobiales</taxon>
        <taxon>Nitrobacteraceae</taxon>
        <taxon>Rhodoplanes</taxon>
    </lineage>
</organism>
<dbReference type="CDD" id="cd18582">
    <property type="entry name" value="ABC_6TM_ATM1_ABCB7"/>
    <property type="match status" value="1"/>
</dbReference>
<keyword evidence="7 9" id="KW-0472">Membrane</keyword>
<dbReference type="PROSITE" id="PS00211">
    <property type="entry name" value="ABC_TRANSPORTER_1"/>
    <property type="match status" value="1"/>
</dbReference>
<evidence type="ECO:0000259" key="11">
    <source>
        <dbReference type="PROSITE" id="PS50929"/>
    </source>
</evidence>
<evidence type="ECO:0000256" key="2">
    <source>
        <dbReference type="ARBA" id="ARBA00005417"/>
    </source>
</evidence>
<evidence type="ECO:0000313" key="12">
    <source>
        <dbReference type="EMBL" id="MTW15740.1"/>
    </source>
</evidence>
<dbReference type="GO" id="GO:0005886">
    <property type="term" value="C:plasma membrane"/>
    <property type="evidence" value="ECO:0007669"/>
    <property type="project" value="UniProtKB-SubCell"/>
</dbReference>
<dbReference type="InterPro" id="IPR011527">
    <property type="entry name" value="ABC1_TM_dom"/>
</dbReference>
<dbReference type="InterPro" id="IPR027417">
    <property type="entry name" value="P-loop_NTPase"/>
</dbReference>
<dbReference type="AlphaFoldDB" id="A0A9X5AS11"/>
<protein>
    <submittedName>
        <fullName evidence="12">ATP-binding cassette domain-containing protein</fullName>
    </submittedName>
</protein>
<feature type="compositionally biased region" description="Low complexity" evidence="8">
    <location>
        <begin position="633"/>
        <end position="656"/>
    </location>
</feature>
<dbReference type="InterPro" id="IPR003439">
    <property type="entry name" value="ABC_transporter-like_ATP-bd"/>
</dbReference>
<dbReference type="CDD" id="cd03253">
    <property type="entry name" value="ABCC_ATM1_transporter"/>
    <property type="match status" value="1"/>
</dbReference>
<dbReference type="GO" id="GO:0005524">
    <property type="term" value="F:ATP binding"/>
    <property type="evidence" value="ECO:0007669"/>
    <property type="project" value="UniProtKB-KW"/>
</dbReference>
<evidence type="ECO:0000259" key="10">
    <source>
        <dbReference type="PROSITE" id="PS50893"/>
    </source>
</evidence>
<evidence type="ECO:0000313" key="13">
    <source>
        <dbReference type="Proteomes" id="UP000438991"/>
    </source>
</evidence>
<evidence type="ECO:0000256" key="4">
    <source>
        <dbReference type="ARBA" id="ARBA00022741"/>
    </source>
</evidence>
<dbReference type="SUPFAM" id="SSF52540">
    <property type="entry name" value="P-loop containing nucleoside triphosphate hydrolases"/>
    <property type="match status" value="1"/>
</dbReference>
<feature type="transmembrane region" description="Helical" evidence="9">
    <location>
        <begin position="270"/>
        <end position="295"/>
    </location>
</feature>
<comment type="caution">
    <text evidence="12">The sequence shown here is derived from an EMBL/GenBank/DDBJ whole genome shotgun (WGS) entry which is preliminary data.</text>
</comment>
<keyword evidence="4" id="KW-0547">Nucleotide-binding</keyword>
<dbReference type="InterPro" id="IPR036640">
    <property type="entry name" value="ABC1_TM_sf"/>
</dbReference>
<dbReference type="PROSITE" id="PS50893">
    <property type="entry name" value="ABC_TRANSPORTER_2"/>
    <property type="match status" value="1"/>
</dbReference>
<feature type="transmembrane region" description="Helical" evidence="9">
    <location>
        <begin position="193"/>
        <end position="212"/>
    </location>
</feature>
<dbReference type="Gene3D" id="3.40.50.300">
    <property type="entry name" value="P-loop containing nucleotide triphosphate hydrolases"/>
    <property type="match status" value="1"/>
</dbReference>
<keyword evidence="3 9" id="KW-0812">Transmembrane</keyword>
<evidence type="ECO:0000256" key="3">
    <source>
        <dbReference type="ARBA" id="ARBA00022692"/>
    </source>
</evidence>
<accession>A0A9X5AS11</accession>
<dbReference type="Proteomes" id="UP000438991">
    <property type="component" value="Unassembled WGS sequence"/>
</dbReference>
<keyword evidence="6 9" id="KW-1133">Transmembrane helix</keyword>
<name>A0A9X5AS11_9BRAD</name>
<dbReference type="InterPro" id="IPR017871">
    <property type="entry name" value="ABC_transporter-like_CS"/>
</dbReference>
<dbReference type="SMART" id="SM00382">
    <property type="entry name" value="AAA"/>
    <property type="match status" value="1"/>
</dbReference>
<feature type="domain" description="ABC transmembrane type-1" evidence="11">
    <location>
        <begin position="43"/>
        <end position="336"/>
    </location>
</feature>
<dbReference type="InterPro" id="IPR003593">
    <property type="entry name" value="AAA+_ATPase"/>
</dbReference>
<dbReference type="EMBL" id="WNKV01000003">
    <property type="protein sequence ID" value="MTW15740.1"/>
    <property type="molecule type" value="Genomic_DNA"/>
</dbReference>
<gene>
    <name evidence="12" type="ORF">GJ689_05915</name>
</gene>
<evidence type="ECO:0000256" key="5">
    <source>
        <dbReference type="ARBA" id="ARBA00022840"/>
    </source>
</evidence>
<feature type="region of interest" description="Disordered" evidence="8">
    <location>
        <begin position="619"/>
        <end position="666"/>
    </location>
</feature>
<dbReference type="PROSITE" id="PS50929">
    <property type="entry name" value="ABC_TM1F"/>
    <property type="match status" value="1"/>
</dbReference>